<dbReference type="InParanoid" id="G0MIK8"/>
<keyword evidence="1" id="KW-1133">Transmembrane helix</keyword>
<evidence type="ECO:0000313" key="2">
    <source>
        <dbReference type="EMBL" id="EGT31294.1"/>
    </source>
</evidence>
<feature type="transmembrane region" description="Helical" evidence="1">
    <location>
        <begin position="112"/>
        <end position="132"/>
    </location>
</feature>
<accession>G0MIK8</accession>
<feature type="transmembrane region" description="Helical" evidence="1">
    <location>
        <begin position="53"/>
        <end position="75"/>
    </location>
</feature>
<proteinExistence type="predicted"/>
<feature type="transmembrane region" description="Helical" evidence="1">
    <location>
        <begin position="24"/>
        <end position="41"/>
    </location>
</feature>
<dbReference type="HOGENOM" id="CLU_130050_0_0_1"/>
<evidence type="ECO:0000256" key="1">
    <source>
        <dbReference type="SAM" id="Phobius"/>
    </source>
</evidence>
<keyword evidence="1" id="KW-0812">Transmembrane</keyword>
<dbReference type="EMBL" id="GL379796">
    <property type="protein sequence ID" value="EGT31294.1"/>
    <property type="molecule type" value="Genomic_DNA"/>
</dbReference>
<keyword evidence="1" id="KW-0472">Membrane</keyword>
<evidence type="ECO:0000313" key="3">
    <source>
        <dbReference type="Proteomes" id="UP000008068"/>
    </source>
</evidence>
<protein>
    <submittedName>
        <fullName evidence="2">Uncharacterized protein</fullName>
    </submittedName>
</protein>
<organism evidence="3">
    <name type="scientific">Caenorhabditis brenneri</name>
    <name type="common">Nematode worm</name>
    <dbReference type="NCBI Taxonomy" id="135651"/>
    <lineage>
        <taxon>Eukaryota</taxon>
        <taxon>Metazoa</taxon>
        <taxon>Ecdysozoa</taxon>
        <taxon>Nematoda</taxon>
        <taxon>Chromadorea</taxon>
        <taxon>Rhabditida</taxon>
        <taxon>Rhabditina</taxon>
        <taxon>Rhabditomorpha</taxon>
        <taxon>Rhabditoidea</taxon>
        <taxon>Rhabditidae</taxon>
        <taxon>Peloderinae</taxon>
        <taxon>Caenorhabditis</taxon>
    </lineage>
</organism>
<feature type="transmembrane region" description="Helical" evidence="1">
    <location>
        <begin position="81"/>
        <end position="100"/>
    </location>
</feature>
<feature type="transmembrane region" description="Helical" evidence="1">
    <location>
        <begin position="144"/>
        <end position="163"/>
    </location>
</feature>
<keyword evidence="3" id="KW-1185">Reference proteome</keyword>
<sequence>MGVGNLVTTDTELTVLGYSESQRFMIKLTMKVFVTTTYIFTRFYARPYMNQMAVLKTSAVAIALTVAWIPCLTAYPTLSVILKFIEVFFFTIGPFVIAPLQMYRVFGRNPPCFDALQAVIGNFVLVICFPYFGYQGTLPRPPPISHQQFVCFYAVVLYAVLVFNGTLDKNKRLDEQAERRGIIV</sequence>
<gene>
    <name evidence="2" type="ORF">CAEBREN_25189</name>
</gene>
<name>G0MIK8_CAEBE</name>
<reference evidence="3" key="1">
    <citation type="submission" date="2011-07" db="EMBL/GenBank/DDBJ databases">
        <authorList>
            <consortium name="Caenorhabditis brenneri Sequencing and Analysis Consortium"/>
            <person name="Wilson R.K."/>
        </authorList>
    </citation>
    <scope>NUCLEOTIDE SEQUENCE [LARGE SCALE GENOMIC DNA]</scope>
    <source>
        <strain evidence="3">PB2801</strain>
    </source>
</reference>
<dbReference type="Proteomes" id="UP000008068">
    <property type="component" value="Unassembled WGS sequence"/>
</dbReference>
<dbReference type="AlphaFoldDB" id="G0MIK8"/>